<evidence type="ECO:0000313" key="1">
    <source>
        <dbReference type="EMBL" id="ATA86214.1"/>
    </source>
</evidence>
<dbReference type="Proteomes" id="UP000217250">
    <property type="component" value="Chromosome"/>
</dbReference>
<dbReference type="OrthoDB" id="1445467at2"/>
<dbReference type="RefSeq" id="WP_095909624.1">
    <property type="nucleotide sequence ID" value="NZ_CAUPXI010000027.1"/>
</dbReference>
<dbReference type="KEGG" id="cgh:CGC50_03010"/>
<evidence type="ECO:0000313" key="2">
    <source>
        <dbReference type="Proteomes" id="UP000217250"/>
    </source>
</evidence>
<name>A0A250FMA2_9FLAO</name>
<proteinExistence type="predicted"/>
<sequence>MKVFEELRKAGIDSHDIEQLEKFYGEERFIRGRDGFIAVEDEDFEGMQDFFNDYTLFNDLKVILTDENSNYWCVFVGGARKGMVCHLDHEFQDQQQPRFKSISRLLEVIEQHEEAYDFDELRELPENVFDFPSKTLEDFQGRKQIIEQLYQEIDNLDTEDESYDQNRSSRIYSIIVLSIASEVETHIKPFLDDEDDYVREFAETAMKFWRGKIVTF</sequence>
<evidence type="ECO:0008006" key="3">
    <source>
        <dbReference type="Google" id="ProtNLM"/>
    </source>
</evidence>
<protein>
    <recommendedName>
        <fullName evidence="3">SMI1/KNR4 family protein</fullName>
    </recommendedName>
</protein>
<reference evidence="2" key="1">
    <citation type="submission" date="2017-06" db="EMBL/GenBank/DDBJ databases">
        <title>Capnocytophaga spp. assemblies.</title>
        <authorList>
            <person name="Gulvik C.A."/>
        </authorList>
    </citation>
    <scope>NUCLEOTIDE SEQUENCE [LARGE SCALE GENOMIC DNA]</scope>
    <source>
        <strain evidence="2">H1496</strain>
    </source>
</reference>
<dbReference type="GeneID" id="84807528"/>
<accession>A0A250FMA2</accession>
<dbReference type="AlphaFoldDB" id="A0A250FMA2"/>
<organism evidence="1 2">
    <name type="scientific">Capnocytophaga gingivalis</name>
    <dbReference type="NCBI Taxonomy" id="1017"/>
    <lineage>
        <taxon>Bacteria</taxon>
        <taxon>Pseudomonadati</taxon>
        <taxon>Bacteroidota</taxon>
        <taxon>Flavobacteriia</taxon>
        <taxon>Flavobacteriales</taxon>
        <taxon>Flavobacteriaceae</taxon>
        <taxon>Capnocytophaga</taxon>
    </lineage>
</organism>
<gene>
    <name evidence="1" type="ORF">CGC50_03010</name>
</gene>
<dbReference type="EMBL" id="CP022386">
    <property type="protein sequence ID" value="ATA86214.1"/>
    <property type="molecule type" value="Genomic_DNA"/>
</dbReference>